<evidence type="ECO:0000259" key="1">
    <source>
        <dbReference type="Pfam" id="PF18796"/>
    </source>
</evidence>
<evidence type="ECO:0000313" key="4">
    <source>
        <dbReference type="Proteomes" id="UP001063782"/>
    </source>
</evidence>
<dbReference type="InterPro" id="IPR041047">
    <property type="entry name" value="LPD1"/>
</dbReference>
<evidence type="ECO:0008006" key="5">
    <source>
        <dbReference type="Google" id="ProtNLM"/>
    </source>
</evidence>
<dbReference type="Proteomes" id="UP001063782">
    <property type="component" value="Chromosome"/>
</dbReference>
<dbReference type="InterPro" id="IPR041131">
    <property type="entry name" value="MuF_C"/>
</dbReference>
<dbReference type="EMBL" id="CP089977">
    <property type="protein sequence ID" value="UXZ05106.1"/>
    <property type="molecule type" value="Genomic_DNA"/>
</dbReference>
<feature type="domain" description="Phage MuF C-terminal" evidence="2">
    <location>
        <begin position="438"/>
        <end position="536"/>
    </location>
</feature>
<dbReference type="Pfam" id="PF18796">
    <property type="entry name" value="LPD1"/>
    <property type="match status" value="1"/>
</dbReference>
<accession>A0ABY6F4S7</accession>
<organism evidence="3 4">
    <name type="scientific">Moraxella nasicaprae</name>
    <dbReference type="NCBI Taxonomy" id="2904122"/>
    <lineage>
        <taxon>Bacteria</taxon>
        <taxon>Pseudomonadati</taxon>
        <taxon>Pseudomonadota</taxon>
        <taxon>Gammaproteobacteria</taxon>
        <taxon>Moraxellales</taxon>
        <taxon>Moraxellaceae</taxon>
        <taxon>Moraxella</taxon>
    </lineage>
</organism>
<proteinExistence type="predicted"/>
<sequence>MKNGDDLLTRHLNANSTARHQELIASVRELVKDIHKSELYSRSLKADAYRSQPYFATDVEMTARAFEGHIQHTLSKMGIKNDFLVNIKAEKDWQKNLDAYPYPKAEELEPLGKAYNAVFDTLKEVDKEFIPTHYEPEQIIHADTLAVTEAEKTKENQPFALDAQNQDNTYSNSIDNAIQGKPLESAKIWVGRTPQVLQMLGVQDLPVYIHRKTVLKDAIRKHNITADDIKAIPSQLERPIAVMKSAQTSSNPNAYLVLTELIEKENGKDKPVIAVLSVAQKEDSIEINSVYGRRQSQIERDLNNVLYWDSKKGQQFIDSFGYQLPPSLSNADLLHHYKTEKDLSQYILKANLDKDYHAKIIEDNVKKILQDYTKDIIRFNSSIDKVIGGSYGRGYVPMGRTPDVLKILGVPDTKVRIKEQHLEKVMAIHLGIPDGKYETPHNVTPDTLRKIPSEIHNPIAVFKSSTRDNSYLTLTEQHEQKATTGENSPIAVIFNVNAGKDEIDIINIGSIYGRSQNQLVKDFTENLLYINTEKGQKFLNTERLQLPWDFTSDTSNLSQDYKTEKDLSQYILQANLDKERIEQFLQIATEIQAKIDNAPNKELSAFAQVIYEDIQSVHDKAQKETAPTFDELEIAKRHLEGLNYSFEKK</sequence>
<name>A0ABY6F4S7_9GAMM</name>
<dbReference type="RefSeq" id="WP_263076606.1">
    <property type="nucleotide sequence ID" value="NZ_CP089977.1"/>
</dbReference>
<gene>
    <name evidence="3" type="ORF">LU297_01225</name>
</gene>
<reference evidence="3" key="1">
    <citation type="submission" date="2021-12" db="EMBL/GenBank/DDBJ databases">
        <title>taxonomy of Moraxella sp. ZY201224.</title>
        <authorList>
            <person name="Li F."/>
        </authorList>
    </citation>
    <scope>NUCLEOTIDE SEQUENCE</scope>
    <source>
        <strain evidence="3">ZY201224</strain>
    </source>
</reference>
<feature type="domain" description="Phage MuF C-terminal" evidence="2">
    <location>
        <begin position="215"/>
        <end position="315"/>
    </location>
</feature>
<evidence type="ECO:0000259" key="2">
    <source>
        <dbReference type="Pfam" id="PF18819"/>
    </source>
</evidence>
<protein>
    <recommendedName>
        <fullName evidence="5">Phage MuF C-terminal domain-containing protein</fullName>
    </recommendedName>
</protein>
<feature type="domain" description="Large polyvalent protein-associated" evidence="1">
    <location>
        <begin position="47"/>
        <end position="124"/>
    </location>
</feature>
<dbReference type="Pfam" id="PF18819">
    <property type="entry name" value="MuF_C"/>
    <property type="match status" value="2"/>
</dbReference>
<evidence type="ECO:0000313" key="3">
    <source>
        <dbReference type="EMBL" id="UXZ05106.1"/>
    </source>
</evidence>
<keyword evidence="4" id="KW-1185">Reference proteome</keyword>